<dbReference type="Proteomes" id="UP000272908">
    <property type="component" value="Unassembled WGS sequence"/>
</dbReference>
<dbReference type="EMBL" id="UIHC01000041">
    <property type="protein sequence ID" value="SUZ33220.1"/>
    <property type="molecule type" value="Genomic_DNA"/>
</dbReference>
<dbReference type="AlphaFoldDB" id="A0A3B0MCU5"/>
<evidence type="ECO:0000313" key="2">
    <source>
        <dbReference type="EMBL" id="SUZ33220.1"/>
    </source>
</evidence>
<keyword evidence="3" id="KW-1185">Reference proteome</keyword>
<evidence type="ECO:0000313" key="3">
    <source>
        <dbReference type="Proteomes" id="UP000272908"/>
    </source>
</evidence>
<organism evidence="2 3">
    <name type="scientific">Roseinatronobacter ekhonensis</name>
    <dbReference type="NCBI Taxonomy" id="254356"/>
    <lineage>
        <taxon>Bacteria</taxon>
        <taxon>Pseudomonadati</taxon>
        <taxon>Pseudomonadota</taxon>
        <taxon>Alphaproteobacteria</taxon>
        <taxon>Rhodobacterales</taxon>
        <taxon>Paracoccaceae</taxon>
        <taxon>Roseinatronobacter</taxon>
    </lineage>
</organism>
<name>A0A3B0MCU5_9RHOB</name>
<accession>A0A3B0MCU5</accession>
<protein>
    <submittedName>
        <fullName evidence="2">Uncharacterized protein</fullName>
    </submittedName>
</protein>
<reference evidence="3" key="1">
    <citation type="submission" date="2018-08" db="EMBL/GenBank/DDBJ databases">
        <authorList>
            <person name="Rodrigo-Torres L."/>
            <person name="Arahal R. D."/>
            <person name="Lucena T."/>
        </authorList>
    </citation>
    <scope>NUCLEOTIDE SEQUENCE [LARGE SCALE GENOMIC DNA]</scope>
    <source>
        <strain evidence="3">CECT 7235</strain>
    </source>
</reference>
<proteinExistence type="predicted"/>
<gene>
    <name evidence="2" type="ORF">ROE7235_02989</name>
</gene>
<evidence type="ECO:0000256" key="1">
    <source>
        <dbReference type="SAM" id="MobiDB-lite"/>
    </source>
</evidence>
<sequence length="96" mass="10301">MRKESSRAPSMRCAGASEDTSQLSTADPTVEPIMPPITVPDSPRIAPPKLDPIAEPTAPRTRVAIKNSQVLGKRNAKAMRRRQACVSGCSMTPSRS</sequence>
<feature type="compositionally biased region" description="Polar residues" evidence="1">
    <location>
        <begin position="18"/>
        <end position="27"/>
    </location>
</feature>
<feature type="region of interest" description="Disordered" evidence="1">
    <location>
        <begin position="1"/>
        <end position="57"/>
    </location>
</feature>